<keyword evidence="6" id="KW-1185">Reference proteome</keyword>
<dbReference type="Proteomes" id="UP000006671">
    <property type="component" value="Unassembled WGS sequence"/>
</dbReference>
<name>D2VXH7_NAEGR</name>
<keyword evidence="1" id="KW-0677">Repeat</keyword>
<evidence type="ECO:0000256" key="2">
    <source>
        <dbReference type="ARBA" id="ARBA00022803"/>
    </source>
</evidence>
<dbReference type="OMA" id="NDIHISC"/>
<dbReference type="EMBL" id="GG738907">
    <property type="protein sequence ID" value="EFC38509.1"/>
    <property type="molecule type" value="Genomic_DNA"/>
</dbReference>
<keyword evidence="4" id="KW-0732">Signal</keyword>
<evidence type="ECO:0000313" key="6">
    <source>
        <dbReference type="Proteomes" id="UP000006671"/>
    </source>
</evidence>
<dbReference type="Pfam" id="PF00515">
    <property type="entry name" value="TPR_1"/>
    <property type="match status" value="1"/>
</dbReference>
<feature type="repeat" description="TPR" evidence="3">
    <location>
        <begin position="287"/>
        <end position="320"/>
    </location>
</feature>
<evidence type="ECO:0000256" key="4">
    <source>
        <dbReference type="SAM" id="SignalP"/>
    </source>
</evidence>
<proteinExistence type="predicted"/>
<dbReference type="InterPro" id="IPR019734">
    <property type="entry name" value="TPR_rpt"/>
</dbReference>
<dbReference type="InterPro" id="IPR011990">
    <property type="entry name" value="TPR-like_helical_dom_sf"/>
</dbReference>
<dbReference type="PANTHER" id="PTHR44858">
    <property type="entry name" value="TETRATRICOPEPTIDE REPEAT PROTEIN 6"/>
    <property type="match status" value="1"/>
</dbReference>
<dbReference type="RefSeq" id="XP_002671253.1">
    <property type="nucleotide sequence ID" value="XM_002671207.1"/>
</dbReference>
<protein>
    <submittedName>
        <fullName evidence="5">TPR domain-containing protein</fullName>
    </submittedName>
</protein>
<feature type="chain" id="PRO_5003038004" evidence="4">
    <location>
        <begin position="25"/>
        <end position="512"/>
    </location>
</feature>
<dbReference type="OrthoDB" id="612216at2759"/>
<dbReference type="VEuPathDB" id="AmoebaDB:NAEGRDRAFT_73751"/>
<dbReference type="KEGG" id="ngr:NAEGRDRAFT_73751"/>
<organism evidence="6">
    <name type="scientific">Naegleria gruberi</name>
    <name type="common">Amoeba</name>
    <dbReference type="NCBI Taxonomy" id="5762"/>
    <lineage>
        <taxon>Eukaryota</taxon>
        <taxon>Discoba</taxon>
        <taxon>Heterolobosea</taxon>
        <taxon>Tetramitia</taxon>
        <taxon>Eutetramitia</taxon>
        <taxon>Vahlkampfiidae</taxon>
        <taxon>Naegleria</taxon>
    </lineage>
</organism>
<keyword evidence="2 3" id="KW-0802">TPR repeat</keyword>
<sequence length="512" mass="59028">MCGGAYAPPLFLLPVIFLIKGVQEIGSGIKAMDEAIKANNLKMFDLFKRKKQQIDQAASNQVEKRSTISITEIKKQSEGMSDDDKDKLATLLVQRCVARLEGNDFDLAKEDLHEALSLMNVVNNGDSKFYLLEYLLGICCYGNGEYKEAANYFQKSIDHRISLETELVENQNAEQSLLDLEEKFFSMQLEAKKPIEKIAASWSRNWSYYSTSVTNFTNQAKNYYNHSLMLGTDKPVLKTKPNTYITLELLYIRAGVAYYSGTYYLDAIPYFNQAIELGESYHSEYVESSYYNRGLCYYYLGELQLAINDFTKSISLMPLLKQRDIVYTMRAVSYGRLGLETEKKSDEHKAKLLNPFAKPLPLFHLRLLNEDALSHIMSFLQTKQLLVVSSLNKYTRMFIKKYLQENDIHISCASLITTDKKAITSLVKNLFLPKEETPNKREMMLNVLNIPLLQENAKNLIIYDSSEFSMLHDYGYDRYLEHVVITKFKNLKRLVFHNYHTTLLRTIPTNNP</sequence>
<dbReference type="AlphaFoldDB" id="D2VXH7"/>
<accession>D2VXH7</accession>
<feature type="signal peptide" evidence="4">
    <location>
        <begin position="1"/>
        <end position="24"/>
    </location>
</feature>
<dbReference type="SUPFAM" id="SSF48452">
    <property type="entry name" value="TPR-like"/>
    <property type="match status" value="1"/>
</dbReference>
<evidence type="ECO:0000256" key="1">
    <source>
        <dbReference type="ARBA" id="ARBA00022737"/>
    </source>
</evidence>
<evidence type="ECO:0000256" key="3">
    <source>
        <dbReference type="PROSITE-ProRule" id="PRU00339"/>
    </source>
</evidence>
<dbReference type="GeneID" id="8858287"/>
<reference evidence="5 6" key="1">
    <citation type="journal article" date="2010" name="Cell">
        <title>The genome of Naegleria gruberi illuminates early eukaryotic versatility.</title>
        <authorList>
            <person name="Fritz-Laylin L.K."/>
            <person name="Prochnik S.E."/>
            <person name="Ginger M.L."/>
            <person name="Dacks J.B."/>
            <person name="Carpenter M.L."/>
            <person name="Field M.C."/>
            <person name="Kuo A."/>
            <person name="Paredez A."/>
            <person name="Chapman J."/>
            <person name="Pham J."/>
            <person name="Shu S."/>
            <person name="Neupane R."/>
            <person name="Cipriano M."/>
            <person name="Mancuso J."/>
            <person name="Tu H."/>
            <person name="Salamov A."/>
            <person name="Lindquist E."/>
            <person name="Shapiro H."/>
            <person name="Lucas S."/>
            <person name="Grigoriev I.V."/>
            <person name="Cande W.Z."/>
            <person name="Fulton C."/>
            <person name="Rokhsar D.S."/>
            <person name="Dawson S.C."/>
        </authorList>
    </citation>
    <scope>NUCLEOTIDE SEQUENCE [LARGE SCALE GENOMIC DNA]</scope>
    <source>
        <strain evidence="5 6">NEG-M</strain>
    </source>
</reference>
<dbReference type="InterPro" id="IPR050498">
    <property type="entry name" value="Ycf3"/>
</dbReference>
<dbReference type="Gene3D" id="1.25.40.10">
    <property type="entry name" value="Tetratricopeptide repeat domain"/>
    <property type="match status" value="2"/>
</dbReference>
<dbReference type="SMART" id="SM00028">
    <property type="entry name" value="TPR"/>
    <property type="match status" value="4"/>
</dbReference>
<gene>
    <name evidence="5" type="ORF">NAEGRDRAFT_73751</name>
</gene>
<dbReference type="PANTHER" id="PTHR44858:SF1">
    <property type="entry name" value="UDP-N-ACETYLGLUCOSAMINE--PEPTIDE N-ACETYLGLUCOSAMINYLTRANSFERASE SPINDLY-RELATED"/>
    <property type="match status" value="1"/>
</dbReference>
<dbReference type="InParanoid" id="D2VXH7"/>
<dbReference type="PROSITE" id="PS50005">
    <property type="entry name" value="TPR"/>
    <property type="match status" value="1"/>
</dbReference>
<evidence type="ECO:0000313" key="5">
    <source>
        <dbReference type="EMBL" id="EFC38509.1"/>
    </source>
</evidence>